<dbReference type="RefSeq" id="WP_378614323.1">
    <property type="nucleotide sequence ID" value="NZ_JBHSAX010000017.1"/>
</dbReference>
<dbReference type="Proteomes" id="UP001595696">
    <property type="component" value="Unassembled WGS sequence"/>
</dbReference>
<reference evidence="2" key="1">
    <citation type="journal article" date="2019" name="Int. J. Syst. Evol. Microbiol.">
        <title>The Global Catalogue of Microorganisms (GCM) 10K type strain sequencing project: providing services to taxonomists for standard genome sequencing and annotation.</title>
        <authorList>
            <consortium name="The Broad Institute Genomics Platform"/>
            <consortium name="The Broad Institute Genome Sequencing Center for Infectious Disease"/>
            <person name="Wu L."/>
            <person name="Ma J."/>
        </authorList>
    </citation>
    <scope>NUCLEOTIDE SEQUENCE [LARGE SCALE GENOMIC DNA]</scope>
    <source>
        <strain evidence="2">CGMCC 4.7330</strain>
    </source>
</reference>
<comment type="caution">
    <text evidence="1">The sequence shown here is derived from an EMBL/GenBank/DDBJ whole genome shotgun (WGS) entry which is preliminary data.</text>
</comment>
<evidence type="ECO:0000313" key="1">
    <source>
        <dbReference type="EMBL" id="MFC3964569.1"/>
    </source>
</evidence>
<accession>A0ABV8DXT3</accession>
<dbReference type="SUPFAM" id="SSF140453">
    <property type="entry name" value="EsxAB dimer-like"/>
    <property type="match status" value="1"/>
</dbReference>
<proteinExistence type="predicted"/>
<dbReference type="EMBL" id="JBHSAX010000017">
    <property type="protein sequence ID" value="MFC3964569.1"/>
    <property type="molecule type" value="Genomic_DNA"/>
</dbReference>
<gene>
    <name evidence="1" type="ORF">ACFO0B_21510</name>
</gene>
<sequence length="94" mass="10174">MLYDEATMTELFTSLNTNYGKLLQQASDLQSAAGQLATAWEGNDGLAAFQTSKTKWDGEYEDTTTLLNRIAAEVENALQRALGTDGKVGDGFGY</sequence>
<organism evidence="1 2">
    <name type="scientific">Nocardia jiangsuensis</name>
    <dbReference type="NCBI Taxonomy" id="1691563"/>
    <lineage>
        <taxon>Bacteria</taxon>
        <taxon>Bacillati</taxon>
        <taxon>Actinomycetota</taxon>
        <taxon>Actinomycetes</taxon>
        <taxon>Mycobacteriales</taxon>
        <taxon>Nocardiaceae</taxon>
        <taxon>Nocardia</taxon>
    </lineage>
</organism>
<name>A0ABV8DXT3_9NOCA</name>
<protein>
    <submittedName>
        <fullName evidence="1">WXG100 family type VII secretion target</fullName>
    </submittedName>
</protein>
<evidence type="ECO:0000313" key="2">
    <source>
        <dbReference type="Proteomes" id="UP001595696"/>
    </source>
</evidence>
<keyword evidence="2" id="KW-1185">Reference proteome</keyword>
<dbReference type="Gene3D" id="1.10.287.1060">
    <property type="entry name" value="ESAT-6-like"/>
    <property type="match status" value="1"/>
</dbReference>
<dbReference type="InterPro" id="IPR036689">
    <property type="entry name" value="ESAT-6-like_sf"/>
</dbReference>